<feature type="transmembrane region" description="Helical" evidence="1">
    <location>
        <begin position="14"/>
        <end position="32"/>
    </location>
</feature>
<dbReference type="EMBL" id="CP002623">
    <property type="protein sequence ID" value="AEI93076.1"/>
    <property type="molecule type" value="Genomic_DNA"/>
</dbReference>
<keyword evidence="1" id="KW-0812">Transmembrane</keyword>
<keyword evidence="1" id="KW-1133">Transmembrane helix</keyword>
<sequence length="65" mass="6674">MEKMTKHHSALERVGLFFGGLGFGYLTLLALGNYSGGGAAQAGIALFALCSLGGFYGAFVGKQSI</sequence>
<dbReference type="STRING" id="391595.RLO149_c010690"/>
<feature type="transmembrane region" description="Helical" evidence="1">
    <location>
        <begin position="38"/>
        <end position="59"/>
    </location>
</feature>
<keyword evidence="3" id="KW-1185">Reference proteome</keyword>
<protein>
    <submittedName>
        <fullName evidence="2">Uncharacterized protein</fullName>
    </submittedName>
</protein>
<name>F7ZB83_ROSLO</name>
<evidence type="ECO:0000313" key="2">
    <source>
        <dbReference type="EMBL" id="AEI93076.1"/>
    </source>
</evidence>
<dbReference type="AlphaFoldDB" id="F7ZB83"/>
<dbReference type="KEGG" id="rli:RLO149_c010690"/>
<accession>F7ZB83</accession>
<reference evidence="2 3" key="1">
    <citation type="journal article" date="2011" name="BMC Genomics">
        <title>Comparative genome analysis and genome-guided physiological analysis of Roseobacter litoralis.</title>
        <authorList>
            <person name="Kalhoefer D."/>
            <person name="Thole S."/>
            <person name="Voget S."/>
            <person name="Lehmann R."/>
            <person name="Liesegang H."/>
            <person name="Wollher A."/>
            <person name="Daniel R."/>
            <person name="Simon M."/>
            <person name="Brinkhoff T."/>
        </authorList>
    </citation>
    <scope>NUCLEOTIDE SEQUENCE [LARGE SCALE GENOMIC DNA]</scope>
    <source>
        <strain evidence="3">ATCC 49566 / DSM 6996 / JCM 21268 / NBRC 15278 / OCh 149</strain>
    </source>
</reference>
<proteinExistence type="predicted"/>
<dbReference type="Proteomes" id="UP000001353">
    <property type="component" value="Chromosome"/>
</dbReference>
<keyword evidence="1" id="KW-0472">Membrane</keyword>
<gene>
    <name evidence="2" type="ordered locus">RLO149_c010690</name>
</gene>
<dbReference type="RefSeq" id="WP_013961014.1">
    <property type="nucleotide sequence ID" value="NC_015730.1"/>
</dbReference>
<evidence type="ECO:0000313" key="3">
    <source>
        <dbReference type="Proteomes" id="UP000001353"/>
    </source>
</evidence>
<dbReference type="HOGENOM" id="CLU_2847134_0_0_5"/>
<organism evidence="2 3">
    <name type="scientific">Roseobacter litoralis (strain ATCC 49566 / DSM 6996 / JCM 21268 / NBRC 15278 / OCh 149)</name>
    <dbReference type="NCBI Taxonomy" id="391595"/>
    <lineage>
        <taxon>Bacteria</taxon>
        <taxon>Pseudomonadati</taxon>
        <taxon>Pseudomonadota</taxon>
        <taxon>Alphaproteobacteria</taxon>
        <taxon>Rhodobacterales</taxon>
        <taxon>Roseobacteraceae</taxon>
        <taxon>Roseobacter</taxon>
    </lineage>
</organism>
<evidence type="ECO:0000256" key="1">
    <source>
        <dbReference type="SAM" id="Phobius"/>
    </source>
</evidence>